<accession>A0A8T0IVL1</accession>
<proteinExistence type="predicted"/>
<reference evidence="1" key="1">
    <citation type="submission" date="2020-06" db="EMBL/GenBank/DDBJ databases">
        <title>WGS assembly of Ceratodon purpureus strain R40.</title>
        <authorList>
            <person name="Carey S.B."/>
            <person name="Jenkins J."/>
            <person name="Shu S."/>
            <person name="Lovell J.T."/>
            <person name="Sreedasyam A."/>
            <person name="Maumus F."/>
            <person name="Tiley G.P."/>
            <person name="Fernandez-Pozo N."/>
            <person name="Barry K."/>
            <person name="Chen C."/>
            <person name="Wang M."/>
            <person name="Lipzen A."/>
            <person name="Daum C."/>
            <person name="Saski C.A."/>
            <person name="Payton A.C."/>
            <person name="Mcbreen J.C."/>
            <person name="Conrad R.E."/>
            <person name="Kollar L.M."/>
            <person name="Olsson S."/>
            <person name="Huttunen S."/>
            <person name="Landis J.B."/>
            <person name="Wickett N.J."/>
            <person name="Johnson M.G."/>
            <person name="Rensing S.A."/>
            <person name="Grimwood J."/>
            <person name="Schmutz J."/>
            <person name="Mcdaniel S.F."/>
        </authorList>
    </citation>
    <scope>NUCLEOTIDE SEQUENCE</scope>
    <source>
        <strain evidence="1">R40</strain>
    </source>
</reference>
<dbReference type="Proteomes" id="UP000822688">
    <property type="component" value="Chromosome 2"/>
</dbReference>
<name>A0A8T0IVL1_CERPU</name>
<gene>
    <name evidence="1" type="ORF">KC19_2G111800</name>
</gene>
<comment type="caution">
    <text evidence="1">The sequence shown here is derived from an EMBL/GenBank/DDBJ whole genome shotgun (WGS) entry which is preliminary data.</text>
</comment>
<dbReference type="EMBL" id="CM026422">
    <property type="protein sequence ID" value="KAG0586718.1"/>
    <property type="molecule type" value="Genomic_DNA"/>
</dbReference>
<keyword evidence="2" id="KW-1185">Reference proteome</keyword>
<protein>
    <submittedName>
        <fullName evidence="1">Uncharacterized protein</fullName>
    </submittedName>
</protein>
<organism evidence="1 2">
    <name type="scientific">Ceratodon purpureus</name>
    <name type="common">Fire moss</name>
    <name type="synonym">Dicranum purpureum</name>
    <dbReference type="NCBI Taxonomy" id="3225"/>
    <lineage>
        <taxon>Eukaryota</taxon>
        <taxon>Viridiplantae</taxon>
        <taxon>Streptophyta</taxon>
        <taxon>Embryophyta</taxon>
        <taxon>Bryophyta</taxon>
        <taxon>Bryophytina</taxon>
        <taxon>Bryopsida</taxon>
        <taxon>Dicranidae</taxon>
        <taxon>Pseudoditrichales</taxon>
        <taxon>Ditrichaceae</taxon>
        <taxon>Ceratodon</taxon>
    </lineage>
</organism>
<sequence>MRYLCDGNPIIHISLHLHTSNHPVGIVISIVGLIICDELLEKPLEERAYGFANSCGDDAHRRQFRPGLYVHCSADRTSLSRRLD</sequence>
<dbReference type="AlphaFoldDB" id="A0A8T0IVL1"/>
<evidence type="ECO:0000313" key="1">
    <source>
        <dbReference type="EMBL" id="KAG0586718.1"/>
    </source>
</evidence>
<evidence type="ECO:0000313" key="2">
    <source>
        <dbReference type="Proteomes" id="UP000822688"/>
    </source>
</evidence>